<dbReference type="SUPFAM" id="SSF103378">
    <property type="entry name" value="2-methylcitrate dehydratase PrpD"/>
    <property type="match status" value="1"/>
</dbReference>
<dbReference type="InterPro" id="IPR005656">
    <property type="entry name" value="MmgE_PrpD"/>
</dbReference>
<dbReference type="Proteomes" id="UP000236584">
    <property type="component" value="Plasmid unnamed4"/>
</dbReference>
<dbReference type="Pfam" id="PF03972">
    <property type="entry name" value="MmgE_PrpD_N"/>
    <property type="match status" value="1"/>
</dbReference>
<keyword evidence="4" id="KW-0614">Plasmid</keyword>
<evidence type="ECO:0000259" key="2">
    <source>
        <dbReference type="Pfam" id="PF03972"/>
    </source>
</evidence>
<sequence length="460" mass="50431">MAGATADLVEICNSIEYESLPDSTIRATKKLVLDTLACSVGGYGAEPCEIVREYVKERGGDEATILGETDSVSIEGASLINCTYARYLDINDVYWSSAGDAGHPSGNIPLALAVAEHEGASGKELVEAIVGSYEAQLRLYEAPKVSTFTEVGWDHTSAAHISSPIAAGMLMGLDNEQLLNAVGIAGSSVVLGELRVGDISMIKAPAFGFAAERGVEAAKLARKGFTGPKKIIEGNRGYLQMLAGGGNEALFSEPPEEYLLEGACIKRYPAAYVMNTPIQTTLELVTENDIHPEEVESVHVETFGWLLEDMVEGMGDTPRTHPENKETADHSLPYVTAVSILDRELGLGQFTPERIASDDVREMMDRITFEQREEFEQYWPESYPVTVTIQTTDGETYDHHRKYATGDPREPLSFDQIEEKFASLGDEVYSDERRKQIADVIRNLEELDDVSELLELFVTK</sequence>
<evidence type="ECO:0000313" key="4">
    <source>
        <dbReference type="EMBL" id="AUV84643.1"/>
    </source>
</evidence>
<evidence type="ECO:0000259" key="3">
    <source>
        <dbReference type="Pfam" id="PF19305"/>
    </source>
</evidence>
<protein>
    <recommendedName>
        <fullName evidence="6">MmgE/PrpD family protein</fullName>
    </recommendedName>
</protein>
<feature type="domain" description="MmgE/PrpD N-terminal" evidence="2">
    <location>
        <begin position="7"/>
        <end position="245"/>
    </location>
</feature>
<dbReference type="GO" id="GO:0016829">
    <property type="term" value="F:lyase activity"/>
    <property type="evidence" value="ECO:0007669"/>
    <property type="project" value="InterPro"/>
</dbReference>
<name>A0A2I8VRV5_9EURY</name>
<gene>
    <name evidence="4" type="ORF">C2R22_24245</name>
</gene>
<comment type="similarity">
    <text evidence="1">Belongs to the PrpD family.</text>
</comment>
<dbReference type="InterPro" id="IPR042183">
    <property type="entry name" value="MmgE/PrpD_sf_1"/>
</dbReference>
<dbReference type="KEGG" id="srub:C2R22_24245"/>
<dbReference type="InterPro" id="IPR042188">
    <property type="entry name" value="MmgE/PrpD_sf_2"/>
</dbReference>
<dbReference type="AlphaFoldDB" id="A0A2I8VRV5"/>
<dbReference type="PANTHER" id="PTHR16943">
    <property type="entry name" value="2-METHYLCITRATE DEHYDRATASE-RELATED"/>
    <property type="match status" value="1"/>
</dbReference>
<dbReference type="Pfam" id="PF19305">
    <property type="entry name" value="MmgE_PrpD_C"/>
    <property type="match status" value="1"/>
</dbReference>
<dbReference type="PANTHER" id="PTHR16943:SF8">
    <property type="entry name" value="2-METHYLCITRATE DEHYDRATASE"/>
    <property type="match status" value="1"/>
</dbReference>
<dbReference type="InterPro" id="IPR045336">
    <property type="entry name" value="MmgE_PrpD_N"/>
</dbReference>
<feature type="domain" description="MmgE/PrpD C-terminal" evidence="3">
    <location>
        <begin position="268"/>
        <end position="445"/>
    </location>
</feature>
<geneLocation type="plasmid" evidence="4">
    <name>unnamed4</name>
</geneLocation>
<evidence type="ECO:0000313" key="5">
    <source>
        <dbReference type="Proteomes" id="UP000236584"/>
    </source>
</evidence>
<dbReference type="Gene3D" id="1.10.4100.10">
    <property type="entry name" value="2-methylcitrate dehydratase PrpD"/>
    <property type="match status" value="1"/>
</dbReference>
<organism evidence="4 5">
    <name type="scientific">Salinigranum rubrum</name>
    <dbReference type="NCBI Taxonomy" id="755307"/>
    <lineage>
        <taxon>Archaea</taxon>
        <taxon>Methanobacteriati</taxon>
        <taxon>Methanobacteriota</taxon>
        <taxon>Stenosarchaea group</taxon>
        <taxon>Halobacteria</taxon>
        <taxon>Halobacteriales</taxon>
        <taxon>Haloferacaceae</taxon>
        <taxon>Salinigranum</taxon>
    </lineage>
</organism>
<keyword evidence="5" id="KW-1185">Reference proteome</keyword>
<reference evidence="4 5" key="1">
    <citation type="submission" date="2018-01" db="EMBL/GenBank/DDBJ databases">
        <title>Complete genome sequence of Salinigranum rubrum GX10T, an extremely halophilic archaeon isolated from a marine solar saltern.</title>
        <authorList>
            <person name="Han S."/>
        </authorList>
    </citation>
    <scope>NUCLEOTIDE SEQUENCE [LARGE SCALE GENOMIC DNA]</scope>
    <source>
        <strain evidence="4 5">GX10</strain>
        <plasmid evidence="5">Plasmid unnamed4</plasmid>
    </source>
</reference>
<dbReference type="GeneID" id="35595275"/>
<dbReference type="EMBL" id="CP026313">
    <property type="protein sequence ID" value="AUV84643.1"/>
    <property type="molecule type" value="Genomic_DNA"/>
</dbReference>
<dbReference type="RefSeq" id="WP_103428321.1">
    <property type="nucleotide sequence ID" value="NZ_CP026313.1"/>
</dbReference>
<dbReference type="OrthoDB" id="43639at2157"/>
<evidence type="ECO:0008006" key="6">
    <source>
        <dbReference type="Google" id="ProtNLM"/>
    </source>
</evidence>
<dbReference type="InterPro" id="IPR045337">
    <property type="entry name" value="MmgE_PrpD_C"/>
</dbReference>
<dbReference type="InterPro" id="IPR036148">
    <property type="entry name" value="MmgE/PrpD_sf"/>
</dbReference>
<dbReference type="Gene3D" id="3.30.1330.120">
    <property type="entry name" value="2-methylcitrate dehydratase PrpD"/>
    <property type="match status" value="1"/>
</dbReference>
<evidence type="ECO:0000256" key="1">
    <source>
        <dbReference type="ARBA" id="ARBA00006174"/>
    </source>
</evidence>
<proteinExistence type="inferred from homology"/>
<accession>A0A2I8VRV5</accession>